<name>A0A8K0WVC1_9HYPO</name>
<feature type="chain" id="PRO_5035459831" evidence="4">
    <location>
        <begin position="21"/>
        <end position="451"/>
    </location>
</feature>
<dbReference type="EMBL" id="JAGPNK010000003">
    <property type="protein sequence ID" value="KAH7324290.1"/>
    <property type="molecule type" value="Genomic_DNA"/>
</dbReference>
<proteinExistence type="inferred from homology"/>
<organism evidence="6 7">
    <name type="scientific">Stachybotrys elegans</name>
    <dbReference type="NCBI Taxonomy" id="80388"/>
    <lineage>
        <taxon>Eukaryota</taxon>
        <taxon>Fungi</taxon>
        <taxon>Dikarya</taxon>
        <taxon>Ascomycota</taxon>
        <taxon>Pezizomycotina</taxon>
        <taxon>Sordariomycetes</taxon>
        <taxon>Hypocreomycetidae</taxon>
        <taxon>Hypocreales</taxon>
        <taxon>Stachybotryaceae</taxon>
        <taxon>Stachybotrys</taxon>
    </lineage>
</organism>
<dbReference type="InterPro" id="IPR033121">
    <property type="entry name" value="PEPTIDASE_A1"/>
</dbReference>
<dbReference type="Pfam" id="PF00026">
    <property type="entry name" value="Asp"/>
    <property type="match status" value="1"/>
</dbReference>
<dbReference type="OrthoDB" id="771136at2759"/>
<dbReference type="PANTHER" id="PTHR47966:SF65">
    <property type="entry name" value="ASPARTIC-TYPE ENDOPEPTIDASE"/>
    <property type="match status" value="1"/>
</dbReference>
<feature type="domain" description="Peptidase A1" evidence="5">
    <location>
        <begin position="57"/>
        <end position="369"/>
    </location>
</feature>
<comment type="similarity">
    <text evidence="1">Belongs to the peptidase A1 family.</text>
</comment>
<dbReference type="GO" id="GO:0004190">
    <property type="term" value="F:aspartic-type endopeptidase activity"/>
    <property type="evidence" value="ECO:0007669"/>
    <property type="project" value="InterPro"/>
</dbReference>
<evidence type="ECO:0000259" key="5">
    <source>
        <dbReference type="PROSITE" id="PS51767"/>
    </source>
</evidence>
<evidence type="ECO:0000256" key="1">
    <source>
        <dbReference type="ARBA" id="ARBA00007447"/>
    </source>
</evidence>
<dbReference type="PANTHER" id="PTHR47966">
    <property type="entry name" value="BETA-SITE APP-CLEAVING ENZYME, ISOFORM A-RELATED"/>
    <property type="match status" value="1"/>
</dbReference>
<keyword evidence="4" id="KW-0732">Signal</keyword>
<dbReference type="InterPro" id="IPR021109">
    <property type="entry name" value="Peptidase_aspartic_dom_sf"/>
</dbReference>
<protein>
    <submittedName>
        <fullName evidence="6">Aspartic peptidase domain-containing protein</fullName>
    </submittedName>
</protein>
<reference evidence="6" key="1">
    <citation type="journal article" date="2021" name="Nat. Commun.">
        <title>Genetic determinants of endophytism in the Arabidopsis root mycobiome.</title>
        <authorList>
            <person name="Mesny F."/>
            <person name="Miyauchi S."/>
            <person name="Thiergart T."/>
            <person name="Pickel B."/>
            <person name="Atanasova L."/>
            <person name="Karlsson M."/>
            <person name="Huettel B."/>
            <person name="Barry K.W."/>
            <person name="Haridas S."/>
            <person name="Chen C."/>
            <person name="Bauer D."/>
            <person name="Andreopoulos W."/>
            <person name="Pangilinan J."/>
            <person name="LaButti K."/>
            <person name="Riley R."/>
            <person name="Lipzen A."/>
            <person name="Clum A."/>
            <person name="Drula E."/>
            <person name="Henrissat B."/>
            <person name="Kohler A."/>
            <person name="Grigoriev I.V."/>
            <person name="Martin F.M."/>
            <person name="Hacquard S."/>
        </authorList>
    </citation>
    <scope>NUCLEOTIDE SEQUENCE</scope>
    <source>
        <strain evidence="6">MPI-CAGE-CH-0235</strain>
    </source>
</reference>
<evidence type="ECO:0000256" key="2">
    <source>
        <dbReference type="PIRSR" id="PIRSR601461-1"/>
    </source>
</evidence>
<sequence length="451" mass="47688">MRGILTGLGVLSSLASAIEATQHDGIISYPLKATTARNISKRQIEIGVENGLDGVLYTIDISVGTPGQTVAVQVDTGSEELWVNPECASSIDPAFCQSTGRFTQSTTLVDLITRGGKQYPLGNAEWEYGLDYVGVGSALLEGQIFGVADDTSGLPAGVLGLAPALSGWNSPYPLVLDNMAAQGYISSRAFSLDLRHAGAQDGVVIFGGIDTARYIGPLERLPIIPANQSPDGFTRYWVSASSIAVSRQGKNDVIVSGTARAFTLDTSYSLTGLPSPLFEAFIQAFPTAAPASGTNQYTVDCYALQVIGAIRFTFGNTVISIPYRDFISQKGNTCYLDVIRSDSLPVLGINFLRAAYVVFDLDNREILMANSAINDCGSNLVRIGSGPGAVPSIVGTCAGTSSFTTPISTSTSTPTSTGASTSARVIFVHIGVIRFSKRNHTGTYKYLYLHL</sequence>
<comment type="caution">
    <text evidence="6">The sequence shown here is derived from an EMBL/GenBank/DDBJ whole genome shotgun (WGS) entry which is preliminary data.</text>
</comment>
<dbReference type="InterPro" id="IPR001461">
    <property type="entry name" value="Aspartic_peptidase_A1"/>
</dbReference>
<feature type="active site" evidence="2">
    <location>
        <position position="75"/>
    </location>
</feature>
<evidence type="ECO:0000313" key="6">
    <source>
        <dbReference type="EMBL" id="KAH7324290.1"/>
    </source>
</evidence>
<accession>A0A8K0WVC1</accession>
<keyword evidence="3" id="KW-1015">Disulfide bond</keyword>
<feature type="active site" evidence="2">
    <location>
        <position position="265"/>
    </location>
</feature>
<evidence type="ECO:0000313" key="7">
    <source>
        <dbReference type="Proteomes" id="UP000813444"/>
    </source>
</evidence>
<dbReference type="GO" id="GO:0006508">
    <property type="term" value="P:proteolysis"/>
    <property type="evidence" value="ECO:0007669"/>
    <property type="project" value="InterPro"/>
</dbReference>
<feature type="signal peptide" evidence="4">
    <location>
        <begin position="1"/>
        <end position="20"/>
    </location>
</feature>
<feature type="disulfide bond" evidence="3">
    <location>
        <begin position="301"/>
        <end position="334"/>
    </location>
</feature>
<dbReference type="Gene3D" id="2.40.70.10">
    <property type="entry name" value="Acid Proteases"/>
    <property type="match status" value="2"/>
</dbReference>
<dbReference type="PROSITE" id="PS51767">
    <property type="entry name" value="PEPTIDASE_A1"/>
    <property type="match status" value="1"/>
</dbReference>
<evidence type="ECO:0000256" key="4">
    <source>
        <dbReference type="SAM" id="SignalP"/>
    </source>
</evidence>
<evidence type="ECO:0000256" key="3">
    <source>
        <dbReference type="PIRSR" id="PIRSR601461-2"/>
    </source>
</evidence>
<keyword evidence="7" id="KW-1185">Reference proteome</keyword>
<gene>
    <name evidence="6" type="ORF">B0I35DRAFT_475548</name>
</gene>
<dbReference type="SUPFAM" id="SSF50630">
    <property type="entry name" value="Acid proteases"/>
    <property type="match status" value="1"/>
</dbReference>
<dbReference type="PRINTS" id="PR00792">
    <property type="entry name" value="PEPSIN"/>
</dbReference>
<dbReference type="AlphaFoldDB" id="A0A8K0WVC1"/>
<dbReference type="Proteomes" id="UP000813444">
    <property type="component" value="Unassembled WGS sequence"/>
</dbReference>